<evidence type="ECO:0000256" key="3">
    <source>
        <dbReference type="ARBA" id="ARBA00022679"/>
    </source>
</evidence>
<keyword evidence="3 5" id="KW-0808">Transferase</keyword>
<name>A0A517QVT3_9PLAN</name>
<keyword evidence="2 5" id="KW-0328">Glycosyltransferase</keyword>
<dbReference type="SUPFAM" id="SSF53448">
    <property type="entry name" value="Nucleotide-diphospho-sugar transferases"/>
    <property type="match status" value="1"/>
</dbReference>
<dbReference type="EMBL" id="CP036268">
    <property type="protein sequence ID" value="QDT35769.1"/>
    <property type="molecule type" value="Genomic_DNA"/>
</dbReference>
<dbReference type="InterPro" id="IPR001173">
    <property type="entry name" value="Glyco_trans_2-like"/>
</dbReference>
<dbReference type="AlphaFoldDB" id="A0A517QVT3"/>
<protein>
    <submittedName>
        <fullName evidence="5">Glycosyltransferase EpsE</fullName>
        <ecNumber evidence="5">2.4.-.-</ecNumber>
    </submittedName>
</protein>
<dbReference type="Pfam" id="PF00535">
    <property type="entry name" value="Glycos_transf_2"/>
    <property type="match status" value="1"/>
</dbReference>
<dbReference type="OrthoDB" id="9772170at2"/>
<dbReference type="PANTHER" id="PTHR43685">
    <property type="entry name" value="GLYCOSYLTRANSFERASE"/>
    <property type="match status" value="1"/>
</dbReference>
<dbReference type="InterPro" id="IPR029044">
    <property type="entry name" value="Nucleotide-diphossugar_trans"/>
</dbReference>
<organism evidence="5 6">
    <name type="scientific">Stratiformator vulcanicus</name>
    <dbReference type="NCBI Taxonomy" id="2527980"/>
    <lineage>
        <taxon>Bacteria</taxon>
        <taxon>Pseudomonadati</taxon>
        <taxon>Planctomycetota</taxon>
        <taxon>Planctomycetia</taxon>
        <taxon>Planctomycetales</taxon>
        <taxon>Planctomycetaceae</taxon>
        <taxon>Stratiformator</taxon>
    </lineage>
</organism>
<dbReference type="RefSeq" id="WP_145362038.1">
    <property type="nucleotide sequence ID" value="NZ_CP036268.1"/>
</dbReference>
<dbReference type="EC" id="2.4.-.-" evidence="5"/>
<dbReference type="Gene3D" id="3.90.550.10">
    <property type="entry name" value="Spore Coat Polysaccharide Biosynthesis Protein SpsA, Chain A"/>
    <property type="match status" value="1"/>
</dbReference>
<proteinExistence type="inferred from homology"/>
<evidence type="ECO:0000313" key="5">
    <source>
        <dbReference type="EMBL" id="QDT35769.1"/>
    </source>
</evidence>
<sequence>MSPEISIILPVRNGLPYVREAVASLIGQSFHNWEAIIVDDGSTDGTWEFLRNASEDQRIRPVRNKGRGLTVALNFGLQHARGSLIARMDSDDVAVHKRLQQQKEYLAQHNEIGVVGTCAVVIDAWGNECGEFEMPLNHKAIVEGLLDGSTTLIHPSVMMRRSILNLVDAYDESLEFAQDFDLWLRLADRTRFANMPDRLLQYRYHGSAVGMERRRRQAQCALRSVERAYNRMDRTLPEDVRRKLSERAKRKPNNYITCAKLAIQNGYRGVAWKNLATSILKFRSPFRATAILCLTFVPPSIRRVSGRMRRAIARKVFESVSVCSQ</sequence>
<gene>
    <name evidence="5" type="primary">epsE_1</name>
    <name evidence="5" type="ORF">Pan189_01220</name>
</gene>
<evidence type="ECO:0000313" key="6">
    <source>
        <dbReference type="Proteomes" id="UP000317318"/>
    </source>
</evidence>
<keyword evidence="6" id="KW-1185">Reference proteome</keyword>
<dbReference type="KEGG" id="svp:Pan189_01220"/>
<comment type="similarity">
    <text evidence="1">Belongs to the glycosyltransferase 2 family.</text>
</comment>
<evidence type="ECO:0000256" key="2">
    <source>
        <dbReference type="ARBA" id="ARBA00022676"/>
    </source>
</evidence>
<dbReference type="GO" id="GO:0016757">
    <property type="term" value="F:glycosyltransferase activity"/>
    <property type="evidence" value="ECO:0007669"/>
    <property type="project" value="UniProtKB-KW"/>
</dbReference>
<reference evidence="5 6" key="1">
    <citation type="submission" date="2019-02" db="EMBL/GenBank/DDBJ databases">
        <title>Deep-cultivation of Planctomycetes and their phenomic and genomic characterization uncovers novel biology.</title>
        <authorList>
            <person name="Wiegand S."/>
            <person name="Jogler M."/>
            <person name="Boedeker C."/>
            <person name="Pinto D."/>
            <person name="Vollmers J."/>
            <person name="Rivas-Marin E."/>
            <person name="Kohn T."/>
            <person name="Peeters S.H."/>
            <person name="Heuer A."/>
            <person name="Rast P."/>
            <person name="Oberbeckmann S."/>
            <person name="Bunk B."/>
            <person name="Jeske O."/>
            <person name="Meyerdierks A."/>
            <person name="Storesund J.E."/>
            <person name="Kallscheuer N."/>
            <person name="Luecker S."/>
            <person name="Lage O.M."/>
            <person name="Pohl T."/>
            <person name="Merkel B.J."/>
            <person name="Hornburger P."/>
            <person name="Mueller R.-W."/>
            <person name="Bruemmer F."/>
            <person name="Labrenz M."/>
            <person name="Spormann A.M."/>
            <person name="Op den Camp H."/>
            <person name="Overmann J."/>
            <person name="Amann R."/>
            <person name="Jetten M.S.M."/>
            <person name="Mascher T."/>
            <person name="Medema M.H."/>
            <person name="Devos D.P."/>
            <person name="Kaster A.-K."/>
            <person name="Ovreas L."/>
            <person name="Rohde M."/>
            <person name="Galperin M.Y."/>
            <person name="Jogler C."/>
        </authorList>
    </citation>
    <scope>NUCLEOTIDE SEQUENCE [LARGE SCALE GENOMIC DNA]</scope>
    <source>
        <strain evidence="5 6">Pan189</strain>
    </source>
</reference>
<dbReference type="InterPro" id="IPR050834">
    <property type="entry name" value="Glycosyltransf_2"/>
</dbReference>
<feature type="domain" description="Glycosyltransferase 2-like" evidence="4">
    <location>
        <begin position="6"/>
        <end position="164"/>
    </location>
</feature>
<evidence type="ECO:0000259" key="4">
    <source>
        <dbReference type="Pfam" id="PF00535"/>
    </source>
</evidence>
<accession>A0A517QVT3</accession>
<dbReference type="Proteomes" id="UP000317318">
    <property type="component" value="Chromosome"/>
</dbReference>
<evidence type="ECO:0000256" key="1">
    <source>
        <dbReference type="ARBA" id="ARBA00006739"/>
    </source>
</evidence>
<dbReference type="PANTHER" id="PTHR43685:SF5">
    <property type="entry name" value="GLYCOSYLTRANSFERASE EPSE-RELATED"/>
    <property type="match status" value="1"/>
</dbReference>